<sequence>MLPDAPIEDAVEDYSEPAVAAKSLVDIVIPDATLPAIDVDSAYEPLIRHMTELPADVAPPLGSAATLVSSIRSDAGAGLSRDIPNDYIQGITILRELSERIDRVLMTFAVIATSEGVSIVTAAEKAGIAPNTLRKRLAHTTTSLAKQGGADESPF</sequence>
<dbReference type="EMBL" id="AP027733">
    <property type="protein sequence ID" value="BDZ52526.1"/>
    <property type="molecule type" value="Genomic_DNA"/>
</dbReference>
<name>A0ABM8GVL9_9MICO</name>
<evidence type="ECO:0000313" key="1">
    <source>
        <dbReference type="EMBL" id="BDZ52526.1"/>
    </source>
</evidence>
<organism evidence="1 2">
    <name type="scientific">Frondihabitans sucicola</name>
    <dbReference type="NCBI Taxonomy" id="1268041"/>
    <lineage>
        <taxon>Bacteria</taxon>
        <taxon>Bacillati</taxon>
        <taxon>Actinomycetota</taxon>
        <taxon>Actinomycetes</taxon>
        <taxon>Micrococcales</taxon>
        <taxon>Microbacteriaceae</taxon>
        <taxon>Frondihabitans</taxon>
    </lineage>
</organism>
<keyword evidence="2" id="KW-1185">Reference proteome</keyword>
<accession>A0ABM8GVL9</accession>
<dbReference type="Proteomes" id="UP001321486">
    <property type="component" value="Plasmid pNBRC108728a"/>
</dbReference>
<evidence type="ECO:0008006" key="3">
    <source>
        <dbReference type="Google" id="ProtNLM"/>
    </source>
</evidence>
<keyword evidence="1" id="KW-0614">Plasmid</keyword>
<gene>
    <name evidence="1" type="ORF">GCM10025867_47670</name>
</gene>
<reference evidence="2" key="1">
    <citation type="journal article" date="2019" name="Int. J. Syst. Evol. Microbiol.">
        <title>The Global Catalogue of Microorganisms (GCM) 10K type strain sequencing project: providing services to taxonomists for standard genome sequencing and annotation.</title>
        <authorList>
            <consortium name="The Broad Institute Genomics Platform"/>
            <consortium name="The Broad Institute Genome Sequencing Center for Infectious Disease"/>
            <person name="Wu L."/>
            <person name="Ma J."/>
        </authorList>
    </citation>
    <scope>NUCLEOTIDE SEQUENCE [LARGE SCALE GENOMIC DNA]</scope>
    <source>
        <strain evidence="2">NBRC 108728</strain>
    </source>
</reference>
<geneLocation type="plasmid" evidence="1 2">
    <name>pNBRC108728a</name>
</geneLocation>
<proteinExistence type="predicted"/>
<protein>
    <recommendedName>
        <fullName evidence="3">DNA binding HTH domain-containing protein</fullName>
    </recommendedName>
</protein>
<dbReference type="RefSeq" id="WP_286347373.1">
    <property type="nucleotide sequence ID" value="NZ_AP027733.1"/>
</dbReference>
<evidence type="ECO:0000313" key="2">
    <source>
        <dbReference type="Proteomes" id="UP001321486"/>
    </source>
</evidence>